<keyword evidence="4" id="KW-1185">Reference proteome</keyword>
<feature type="domain" description="Rit1 N-terminal" evidence="2">
    <location>
        <begin position="19"/>
        <end position="116"/>
    </location>
</feature>
<evidence type="ECO:0000259" key="1">
    <source>
        <dbReference type="Pfam" id="PF04179"/>
    </source>
</evidence>
<dbReference type="GO" id="GO:0019988">
    <property type="term" value="P:charged-tRNA amino acid modification"/>
    <property type="evidence" value="ECO:0007669"/>
    <property type="project" value="InterPro"/>
</dbReference>
<dbReference type="EMBL" id="JASFZW010000003">
    <property type="protein sequence ID" value="KAK2079059.1"/>
    <property type="molecule type" value="Genomic_DNA"/>
</dbReference>
<dbReference type="Pfam" id="PF17184">
    <property type="entry name" value="Rit1_C"/>
    <property type="match status" value="1"/>
</dbReference>
<organism evidence="3 4">
    <name type="scientific">Prototheca wickerhamii</name>
    <dbReference type="NCBI Taxonomy" id="3111"/>
    <lineage>
        <taxon>Eukaryota</taxon>
        <taxon>Viridiplantae</taxon>
        <taxon>Chlorophyta</taxon>
        <taxon>core chlorophytes</taxon>
        <taxon>Trebouxiophyceae</taxon>
        <taxon>Chlorellales</taxon>
        <taxon>Chlorellaceae</taxon>
        <taxon>Prototheca</taxon>
    </lineage>
</organism>
<reference evidence="3" key="1">
    <citation type="submission" date="2021-01" db="EMBL/GenBank/DDBJ databases">
        <authorList>
            <person name="Eckstrom K.M.E."/>
        </authorList>
    </citation>
    <scope>NUCLEOTIDE SEQUENCE</scope>
    <source>
        <strain evidence="3">UVCC 0001</strain>
    </source>
</reference>
<dbReference type="InterPro" id="IPR007306">
    <property type="entry name" value="Rit1"/>
</dbReference>
<dbReference type="AlphaFoldDB" id="A0AAD9IKX3"/>
<proteinExistence type="predicted"/>
<dbReference type="GO" id="GO:0005737">
    <property type="term" value="C:cytoplasm"/>
    <property type="evidence" value="ECO:0007669"/>
    <property type="project" value="TreeGrafter"/>
</dbReference>
<dbReference type="PANTHER" id="PTHR31811">
    <property type="entry name" value="TRNA A64-2'-O-RIBOSYLPHOSPHATE TRANSFERASE"/>
    <property type="match status" value="1"/>
</dbReference>
<feature type="domain" description="Rit1 DUSP-like" evidence="1">
    <location>
        <begin position="142"/>
        <end position="248"/>
    </location>
</feature>
<protein>
    <submittedName>
        <fullName evidence="3">Uncharacterized protein</fullName>
    </submittedName>
</protein>
<dbReference type="GO" id="GO:0043399">
    <property type="term" value="F:tRNA adenosine(64)-2'-O-ribosylphosphate transferase activity"/>
    <property type="evidence" value="ECO:0007669"/>
    <property type="project" value="InterPro"/>
</dbReference>
<accession>A0AAD9IKX3</accession>
<dbReference type="InterPro" id="IPR033421">
    <property type="entry name" value="Rit1_DUSP-like"/>
</dbReference>
<evidence type="ECO:0000313" key="3">
    <source>
        <dbReference type="EMBL" id="KAK2079059.1"/>
    </source>
</evidence>
<dbReference type="Pfam" id="PF04179">
    <property type="entry name" value="Init_tRNA_PT"/>
    <property type="match status" value="1"/>
</dbReference>
<dbReference type="PANTHER" id="PTHR31811:SF0">
    <property type="entry name" value="TRNA A64-2'-O-RIBOSYLPHOSPHATE TRANSFERASE"/>
    <property type="match status" value="1"/>
</dbReference>
<sequence>MEFLPRSELPTLTQVLRDVKRREHTLFNYVASIVHDVEFVDSVAALHPGMPVLPNLRCGAWYVPHYEHSCHFKSTDGHSRNLSFSTTRLNLDVARLAAANAGCIIVDATTRGKRFPLPGTGAVLDVRWAENASIDQASTRPYLCCPVPPSKKDKDGLRQRLRALLSFAAPHVAQGLTIVGDADGDAAACTAVAVLCRCFALDPATGAPSPRPAGGPRPAVSKLDVRRALALVSAVAPLARPTRSMLKQ</sequence>
<evidence type="ECO:0000313" key="4">
    <source>
        <dbReference type="Proteomes" id="UP001255856"/>
    </source>
</evidence>
<evidence type="ECO:0000259" key="2">
    <source>
        <dbReference type="Pfam" id="PF17184"/>
    </source>
</evidence>
<comment type="caution">
    <text evidence="3">The sequence shown here is derived from an EMBL/GenBank/DDBJ whole genome shotgun (WGS) entry which is preliminary data.</text>
</comment>
<name>A0AAD9IKX3_PROWI</name>
<gene>
    <name evidence="3" type="ORF">QBZ16_002749</name>
</gene>
<dbReference type="InterPro" id="IPR033449">
    <property type="entry name" value="Rit1_N"/>
</dbReference>
<dbReference type="Proteomes" id="UP001255856">
    <property type="component" value="Unassembled WGS sequence"/>
</dbReference>